<gene>
    <name evidence="1" type="ORF">DARMORV10_A06P18250.1</name>
</gene>
<proteinExistence type="predicted"/>
<protein>
    <submittedName>
        <fullName evidence="1">(rape) hypothetical protein</fullName>
    </submittedName>
</protein>
<dbReference type="EMBL" id="HG994360">
    <property type="protein sequence ID" value="CAF2084933.1"/>
    <property type="molecule type" value="Genomic_DNA"/>
</dbReference>
<dbReference type="Proteomes" id="UP001295469">
    <property type="component" value="Chromosome A06"/>
</dbReference>
<evidence type="ECO:0000313" key="1">
    <source>
        <dbReference type="EMBL" id="CAF2084933.1"/>
    </source>
</evidence>
<reference evidence="1" key="1">
    <citation type="submission" date="2021-01" db="EMBL/GenBank/DDBJ databases">
        <authorList>
            <consortium name="Genoscope - CEA"/>
            <person name="William W."/>
        </authorList>
    </citation>
    <scope>NUCLEOTIDE SEQUENCE</scope>
</reference>
<accession>A0A816SFA0</accession>
<name>A0A816SFA0_BRANA</name>
<sequence length="60" mass="7235">MEMDDNRPRWSVEGTLRRWGRRLPKLQRRRDALPKHMAALFPFNGRSLPERFFTARPLVT</sequence>
<dbReference type="AlphaFoldDB" id="A0A816SFA0"/>
<organism evidence="1">
    <name type="scientific">Brassica napus</name>
    <name type="common">Rape</name>
    <dbReference type="NCBI Taxonomy" id="3708"/>
    <lineage>
        <taxon>Eukaryota</taxon>
        <taxon>Viridiplantae</taxon>
        <taxon>Streptophyta</taxon>
        <taxon>Embryophyta</taxon>
        <taxon>Tracheophyta</taxon>
        <taxon>Spermatophyta</taxon>
        <taxon>Magnoliopsida</taxon>
        <taxon>eudicotyledons</taxon>
        <taxon>Gunneridae</taxon>
        <taxon>Pentapetalae</taxon>
        <taxon>rosids</taxon>
        <taxon>malvids</taxon>
        <taxon>Brassicales</taxon>
        <taxon>Brassicaceae</taxon>
        <taxon>Brassiceae</taxon>
        <taxon>Brassica</taxon>
    </lineage>
</organism>